<reference evidence="2" key="1">
    <citation type="submission" date="2015-04" db="EMBL/GenBank/DDBJ databases">
        <title>The genome sequence of the plant pathogenic Rhizarian Plasmodiophora brassicae reveals insights in its biotrophic life cycle and the origin of chitin synthesis.</title>
        <authorList>
            <person name="Schwelm A."/>
            <person name="Fogelqvist J."/>
            <person name="Knaust A."/>
            <person name="Julke S."/>
            <person name="Lilja T."/>
            <person name="Dhandapani V."/>
            <person name="Bonilla-Rosso G."/>
            <person name="Karlsson M."/>
            <person name="Shevchenko A."/>
            <person name="Choi S.R."/>
            <person name="Kim H.G."/>
            <person name="Park J.Y."/>
            <person name="Lim Y.P."/>
            <person name="Ludwig-Muller J."/>
            <person name="Dixelius C."/>
        </authorList>
    </citation>
    <scope>NUCLEOTIDE SEQUENCE</scope>
    <source>
        <tissue evidence="2">Potato root galls</tissue>
    </source>
</reference>
<sequence>TFSLSLQLLAVFAFVAVTHGNHIPSSSHFKIIGSHTSVLPHCPSINLSSHTSLTSLLPHCPSNQHSLCDPSSPLKRFSHWISNAVSYLRILFQSRPGRVLTATAIATSMMIWWKLSVPVLAGFVTYSLIQSFCSPQPYYATSINALALASLLDSPLRDITFSQIHEFFLRLRLPDVVNTYAYY</sequence>
<name>A0A0H5QWT7_9EUKA</name>
<evidence type="ECO:0008006" key="3">
    <source>
        <dbReference type="Google" id="ProtNLM"/>
    </source>
</evidence>
<evidence type="ECO:0000313" key="2">
    <source>
        <dbReference type="EMBL" id="CRZ06443.1"/>
    </source>
</evidence>
<protein>
    <recommendedName>
        <fullName evidence="3">ABC transmembrane type-1 domain-containing protein</fullName>
    </recommendedName>
</protein>
<feature type="signal peptide" evidence="1">
    <location>
        <begin position="1"/>
        <end position="20"/>
    </location>
</feature>
<feature type="non-terminal residue" evidence="2">
    <location>
        <position position="1"/>
    </location>
</feature>
<accession>A0A0H5QWT7</accession>
<feature type="chain" id="PRO_5005223768" description="ABC transmembrane type-1 domain-containing protein" evidence="1">
    <location>
        <begin position="21"/>
        <end position="183"/>
    </location>
</feature>
<dbReference type="EMBL" id="HACM01006001">
    <property type="protein sequence ID" value="CRZ06443.1"/>
    <property type="molecule type" value="Transcribed_RNA"/>
</dbReference>
<organism evidence="2">
    <name type="scientific">Spongospora subterranea</name>
    <dbReference type="NCBI Taxonomy" id="70186"/>
    <lineage>
        <taxon>Eukaryota</taxon>
        <taxon>Sar</taxon>
        <taxon>Rhizaria</taxon>
        <taxon>Endomyxa</taxon>
        <taxon>Phytomyxea</taxon>
        <taxon>Plasmodiophorida</taxon>
        <taxon>Plasmodiophoridae</taxon>
        <taxon>Spongospora</taxon>
    </lineage>
</organism>
<keyword evidence="1" id="KW-0732">Signal</keyword>
<evidence type="ECO:0000256" key="1">
    <source>
        <dbReference type="SAM" id="SignalP"/>
    </source>
</evidence>
<dbReference type="AlphaFoldDB" id="A0A0H5QWT7"/>
<proteinExistence type="predicted"/>